<dbReference type="NCBIfam" id="TIGR02046">
    <property type="entry name" value="sdhC_b558_fam"/>
    <property type="match status" value="1"/>
</dbReference>
<dbReference type="Proteomes" id="UP000528460">
    <property type="component" value="Unassembled WGS sequence"/>
</dbReference>
<gene>
    <name evidence="3" type="ORF">HNS30_15180</name>
</gene>
<evidence type="ECO:0000256" key="1">
    <source>
        <dbReference type="SAM" id="MobiDB-lite"/>
    </source>
</evidence>
<dbReference type="EMBL" id="JABFJW010000102">
    <property type="protein sequence ID" value="NOK10377.1"/>
    <property type="molecule type" value="Genomic_DNA"/>
</dbReference>
<feature type="transmembrane region" description="Helical" evidence="2">
    <location>
        <begin position="38"/>
        <end position="60"/>
    </location>
</feature>
<organism evidence="3 4">
    <name type="scientific">Corallococcus exercitus</name>
    <dbReference type="NCBI Taxonomy" id="2316736"/>
    <lineage>
        <taxon>Bacteria</taxon>
        <taxon>Pseudomonadati</taxon>
        <taxon>Myxococcota</taxon>
        <taxon>Myxococcia</taxon>
        <taxon>Myxococcales</taxon>
        <taxon>Cystobacterineae</taxon>
        <taxon>Myxococcaceae</taxon>
        <taxon>Corallococcus</taxon>
    </lineage>
</organism>
<feature type="transmembrane region" description="Helical" evidence="2">
    <location>
        <begin position="80"/>
        <end position="105"/>
    </location>
</feature>
<comment type="caution">
    <text evidence="3">The sequence shown here is derived from an EMBL/GenBank/DDBJ whole genome shotgun (WGS) entry which is preliminary data.</text>
</comment>
<feature type="region of interest" description="Disordered" evidence="1">
    <location>
        <begin position="1"/>
        <end position="28"/>
    </location>
</feature>
<keyword evidence="2" id="KW-1133">Transmembrane helix</keyword>
<sequence>MAALESTLADDDPSAAPHDSARAAPPRGHWGTTVGMKILMAATGVVLVVFLVFHLAGNLLVYQGAGALNAYSALLRREPLLLWLARAVLLFAVCVHIAAAARLGWRDFQARPVRYRQWVPQSATLASRTMRWSGLGIATFVVFHLLHLTTGTLRPAPFEEVDVYRNVVGGFRVGWVAIVYLVSMALIGMHVWHGAWASLRSLGGSRPSLHPKRRPVTWVLALLLWAGFTSIPIAVLLGVVR</sequence>
<evidence type="ECO:0000313" key="4">
    <source>
        <dbReference type="Proteomes" id="UP000528460"/>
    </source>
</evidence>
<proteinExistence type="predicted"/>
<name>A0A7Y4NDK9_9BACT</name>
<dbReference type="GO" id="GO:0016020">
    <property type="term" value="C:membrane"/>
    <property type="evidence" value="ECO:0007669"/>
    <property type="project" value="InterPro"/>
</dbReference>
<dbReference type="RefSeq" id="WP_171414828.1">
    <property type="nucleotide sequence ID" value="NZ_JABFJW010000102.1"/>
</dbReference>
<protein>
    <submittedName>
        <fullName evidence="3">Succinate dehydrogenase cytochrome b subunit</fullName>
    </submittedName>
</protein>
<dbReference type="AlphaFoldDB" id="A0A7Y4NDK9"/>
<feature type="compositionally biased region" description="Low complexity" evidence="1">
    <location>
        <begin position="14"/>
        <end position="27"/>
    </location>
</feature>
<accession>A0A7Y4NDK9</accession>
<feature type="transmembrane region" description="Helical" evidence="2">
    <location>
        <begin position="173"/>
        <end position="195"/>
    </location>
</feature>
<reference evidence="3 4" key="1">
    <citation type="submission" date="2020-05" db="EMBL/GenBank/DDBJ databases">
        <authorList>
            <person name="Whitworth D."/>
        </authorList>
    </citation>
    <scope>NUCLEOTIDE SEQUENCE [LARGE SCALE GENOMIC DNA]</scope>
    <source>
        <strain evidence="3 4">CA046A</strain>
    </source>
</reference>
<evidence type="ECO:0000313" key="3">
    <source>
        <dbReference type="EMBL" id="NOK10377.1"/>
    </source>
</evidence>
<evidence type="ECO:0000256" key="2">
    <source>
        <dbReference type="SAM" id="Phobius"/>
    </source>
</evidence>
<dbReference type="CDD" id="cd03498">
    <property type="entry name" value="SQR_TypeB_2_TM"/>
    <property type="match status" value="1"/>
</dbReference>
<dbReference type="SUPFAM" id="SSF81343">
    <property type="entry name" value="Fumarate reductase respiratory complex transmembrane subunits"/>
    <property type="match status" value="1"/>
</dbReference>
<dbReference type="InterPro" id="IPR011138">
    <property type="entry name" value="Cytochrome_b-558"/>
</dbReference>
<keyword evidence="2" id="KW-0472">Membrane</keyword>
<feature type="transmembrane region" description="Helical" evidence="2">
    <location>
        <begin position="216"/>
        <end position="240"/>
    </location>
</feature>
<dbReference type="Gene3D" id="1.20.1300.10">
    <property type="entry name" value="Fumarate reductase/succinate dehydrogenase, transmembrane subunit"/>
    <property type="match status" value="1"/>
</dbReference>
<keyword evidence="2" id="KW-0812">Transmembrane</keyword>
<dbReference type="InterPro" id="IPR034804">
    <property type="entry name" value="SQR/QFR_C/D"/>
</dbReference>